<dbReference type="Gene3D" id="1.10.357.10">
    <property type="entry name" value="Tetracycline Repressor, domain 2"/>
    <property type="match status" value="1"/>
</dbReference>
<feature type="domain" description="HTH tetR-type" evidence="5">
    <location>
        <begin position="7"/>
        <end position="67"/>
    </location>
</feature>
<keyword evidence="3" id="KW-0804">Transcription</keyword>
<organism evidence="6 7">
    <name type="scientific">Murinocardiopsis flavida</name>
    <dbReference type="NCBI Taxonomy" id="645275"/>
    <lineage>
        <taxon>Bacteria</taxon>
        <taxon>Bacillati</taxon>
        <taxon>Actinomycetota</taxon>
        <taxon>Actinomycetes</taxon>
        <taxon>Streptosporangiales</taxon>
        <taxon>Nocardiopsidaceae</taxon>
        <taxon>Murinocardiopsis</taxon>
    </lineage>
</organism>
<protein>
    <submittedName>
        <fullName evidence="6">TetR family transcriptional regulator</fullName>
    </submittedName>
</protein>
<dbReference type="Pfam" id="PF00440">
    <property type="entry name" value="TetR_N"/>
    <property type="match status" value="1"/>
</dbReference>
<dbReference type="InterPro" id="IPR036271">
    <property type="entry name" value="Tet_transcr_reg_TetR-rel_C_sf"/>
</dbReference>
<dbReference type="GO" id="GO:0003677">
    <property type="term" value="F:DNA binding"/>
    <property type="evidence" value="ECO:0007669"/>
    <property type="project" value="UniProtKB-UniRule"/>
</dbReference>
<dbReference type="Proteomes" id="UP000240542">
    <property type="component" value="Unassembled WGS sequence"/>
</dbReference>
<comment type="caution">
    <text evidence="6">The sequence shown here is derived from an EMBL/GenBank/DDBJ whole genome shotgun (WGS) entry which is preliminary data.</text>
</comment>
<dbReference type="InterPro" id="IPR023772">
    <property type="entry name" value="DNA-bd_HTH_TetR-type_CS"/>
</dbReference>
<dbReference type="PROSITE" id="PS50977">
    <property type="entry name" value="HTH_TETR_2"/>
    <property type="match status" value="1"/>
</dbReference>
<dbReference type="PANTHER" id="PTHR47506">
    <property type="entry name" value="TRANSCRIPTIONAL REGULATORY PROTEIN"/>
    <property type="match status" value="1"/>
</dbReference>
<keyword evidence="1" id="KW-0805">Transcription regulation</keyword>
<dbReference type="OrthoDB" id="9805134at2"/>
<dbReference type="InterPro" id="IPR001647">
    <property type="entry name" value="HTH_TetR"/>
</dbReference>
<dbReference type="PROSITE" id="PS01081">
    <property type="entry name" value="HTH_TETR_1"/>
    <property type="match status" value="1"/>
</dbReference>
<name>A0A2P8DE32_9ACTN</name>
<dbReference type="RefSeq" id="WP_106584809.1">
    <property type="nucleotide sequence ID" value="NZ_PYGA01000015.1"/>
</dbReference>
<evidence type="ECO:0000313" key="7">
    <source>
        <dbReference type="Proteomes" id="UP000240542"/>
    </source>
</evidence>
<dbReference type="PANTHER" id="PTHR47506:SF1">
    <property type="entry name" value="HTH-TYPE TRANSCRIPTIONAL REGULATOR YJDC"/>
    <property type="match status" value="1"/>
</dbReference>
<keyword evidence="7" id="KW-1185">Reference proteome</keyword>
<evidence type="ECO:0000313" key="6">
    <source>
        <dbReference type="EMBL" id="PSK95486.1"/>
    </source>
</evidence>
<evidence type="ECO:0000256" key="2">
    <source>
        <dbReference type="ARBA" id="ARBA00023125"/>
    </source>
</evidence>
<dbReference type="Gene3D" id="1.10.10.60">
    <property type="entry name" value="Homeodomain-like"/>
    <property type="match status" value="1"/>
</dbReference>
<evidence type="ECO:0000256" key="4">
    <source>
        <dbReference type="PROSITE-ProRule" id="PRU00335"/>
    </source>
</evidence>
<reference evidence="6 7" key="1">
    <citation type="submission" date="2018-03" db="EMBL/GenBank/DDBJ databases">
        <title>Genomic Encyclopedia of Archaeal and Bacterial Type Strains, Phase II (KMG-II): from individual species to whole genera.</title>
        <authorList>
            <person name="Goeker M."/>
        </authorList>
    </citation>
    <scope>NUCLEOTIDE SEQUENCE [LARGE SCALE GENOMIC DNA]</scope>
    <source>
        <strain evidence="6 7">DSM 45312</strain>
    </source>
</reference>
<dbReference type="SUPFAM" id="SSF46689">
    <property type="entry name" value="Homeodomain-like"/>
    <property type="match status" value="1"/>
</dbReference>
<evidence type="ECO:0000256" key="1">
    <source>
        <dbReference type="ARBA" id="ARBA00023015"/>
    </source>
</evidence>
<keyword evidence="2 4" id="KW-0238">DNA-binding</keyword>
<dbReference type="InterPro" id="IPR009057">
    <property type="entry name" value="Homeodomain-like_sf"/>
</dbReference>
<gene>
    <name evidence="6" type="ORF">CLV63_115149</name>
</gene>
<evidence type="ECO:0000256" key="3">
    <source>
        <dbReference type="ARBA" id="ARBA00023163"/>
    </source>
</evidence>
<dbReference type="EMBL" id="PYGA01000015">
    <property type="protein sequence ID" value="PSK95486.1"/>
    <property type="molecule type" value="Genomic_DNA"/>
</dbReference>
<accession>A0A2P8DE32</accession>
<dbReference type="SUPFAM" id="SSF48498">
    <property type="entry name" value="Tetracyclin repressor-like, C-terminal domain"/>
    <property type="match status" value="1"/>
</dbReference>
<feature type="DNA-binding region" description="H-T-H motif" evidence="4">
    <location>
        <begin position="30"/>
        <end position="49"/>
    </location>
</feature>
<proteinExistence type="predicted"/>
<evidence type="ECO:0000259" key="5">
    <source>
        <dbReference type="PROSITE" id="PS50977"/>
    </source>
</evidence>
<dbReference type="AlphaFoldDB" id="A0A2P8DE32"/>
<dbReference type="PRINTS" id="PR00455">
    <property type="entry name" value="HTHTETR"/>
</dbReference>
<sequence length="182" mass="19751">MTGRPRTFDKDAVLRMAMRAFWERGYDGVSVAQVCAEAGIAAPSLYAAFGDKEALFEQACALYTEHLDEDLERDLSAPAARAAIERLLRSAAEHFTAPGQPPGCLVMGEPRLTERRDRTRDMIRARLRRAAAEGELASAAEADGVAAFVDTVLSGMAALARDGADRNRLLDAARFAIRAWPA</sequence>